<dbReference type="Gene3D" id="3.30.2350.20">
    <property type="entry name" value="TruD, catalytic domain"/>
    <property type="match status" value="2"/>
</dbReference>
<name>A0A5A8CUP3_CAFRO</name>
<feature type="compositionally biased region" description="Basic and acidic residues" evidence="3">
    <location>
        <begin position="936"/>
        <end position="963"/>
    </location>
</feature>
<dbReference type="InterPro" id="IPR020103">
    <property type="entry name" value="PsdUridine_synth_cat_dom_sf"/>
</dbReference>
<dbReference type="GO" id="GO:0003723">
    <property type="term" value="F:RNA binding"/>
    <property type="evidence" value="ECO:0007669"/>
    <property type="project" value="InterPro"/>
</dbReference>
<dbReference type="PANTHER" id="PTHR13326:SF21">
    <property type="entry name" value="PSEUDOURIDYLATE SYNTHASE PUS7L"/>
    <property type="match status" value="1"/>
</dbReference>
<dbReference type="InterPro" id="IPR001656">
    <property type="entry name" value="PsdUridine_synth_TruD"/>
</dbReference>
<dbReference type="PROSITE" id="PS50984">
    <property type="entry name" value="TRUD"/>
    <property type="match status" value="1"/>
</dbReference>
<feature type="region of interest" description="Disordered" evidence="3">
    <location>
        <begin position="672"/>
        <end position="697"/>
    </location>
</feature>
<evidence type="ECO:0000259" key="4">
    <source>
        <dbReference type="PROSITE" id="PS50984"/>
    </source>
</evidence>
<evidence type="ECO:0000313" key="5">
    <source>
        <dbReference type="EMBL" id="KAA0156843.1"/>
    </source>
</evidence>
<dbReference type="SUPFAM" id="SSF55120">
    <property type="entry name" value="Pseudouridine synthase"/>
    <property type="match status" value="1"/>
</dbReference>
<proteinExistence type="inferred from homology"/>
<gene>
    <name evidence="5" type="ORF">FNF29_00953</name>
</gene>
<dbReference type="AlphaFoldDB" id="A0A5A8CUP3"/>
<dbReference type="GO" id="GO:0009982">
    <property type="term" value="F:pseudouridine synthase activity"/>
    <property type="evidence" value="ECO:0007669"/>
    <property type="project" value="InterPro"/>
</dbReference>
<sequence length="963" mass="100865">MRGVNVSTPAPALPAFAKRLVETGSPEEAAFLGFDAFVVPSDEATAWTGTIKSTVHDFHVREVSREHGNPAGVPVRLTELAPEVEDVVGDDAERGNWRGFEWADFEDPAARDAALTEIAPMLGPGGGESLVAFLKAPSESRDRRGVRAVLVADKVQRRRLHELAKTALPCVETSTDVVPADKARAMGLEVPDSAVDEATGEVRVLKLAIRRRSMTRQRRWPRDIPPYTRFVLHKQGEDHASAIALLCRATGRTPRTFSGAGVKDRWAVTVQAMSAYHVWPDELARVNRFSPTVRVGNCEPSAAEVTLGKLWGNEFCIVVRDVAAPAAAAAAAVTGTGTAAAAAGGPLPPQCAPAPANASPEAVAAARAVSVALSRWAAADYRFVNYFGSQRFGTFPVRTHEVGVAMLRGEFAAASCMVLGFRPEEAEEYLAALGIGLDEAADPSQGVETEEEEEEAAGQGQGETTLAAAIAEAAAELEEDDYKPPKSSSSSSSSSGSAPAKADDGAAAAAPALSTSQLAKAERRAEEWRALPKRERIARRILGIVRRRMADRANRAAPDAVLQRRWVAPQELAVVEALATYHPNNTVMPVVAVPKGSRMMFLHAVQSWVFNHAASERVRRLGMAPVAGDLVLDKEALAAAGIDPDSVESGAGASTLRGEEDGDLHAADDDAAAATDTDGGDATPAVSEAESDQATAAAEQAKARKLLAEEGLPPVRVLSQEDVDSGKWTIDDVVLALPGKNVTYSQHECGAPLAVELLARLGLSDPRLEAIAAAGGDAAAIEAANSGPCLWGGSGSPVVRCSMGDMTGAYRSLVARAGEAGFSVQWYDKAPGARIPQAVQSDVDLLDAAAMQQTAASLSSSSSTAAASAAAAAPGPAGAQAPVPEMQAPWPCVVLRLRLRQGVYATMAMREAMRGDPAVSAAPVGVFARNPATSKRGREDVADAPDSKRARAPESETAEAERA</sequence>
<evidence type="ECO:0000256" key="2">
    <source>
        <dbReference type="ARBA" id="ARBA00023235"/>
    </source>
</evidence>
<evidence type="ECO:0000256" key="3">
    <source>
        <dbReference type="SAM" id="MobiDB-lite"/>
    </source>
</evidence>
<feature type="domain" description="TRUD" evidence="4">
    <location>
        <begin position="382"/>
        <end position="783"/>
    </location>
</feature>
<dbReference type="Proteomes" id="UP000323011">
    <property type="component" value="Unassembled WGS sequence"/>
</dbReference>
<dbReference type="Pfam" id="PF01142">
    <property type="entry name" value="TruD"/>
    <property type="match status" value="2"/>
</dbReference>
<evidence type="ECO:0000313" key="6">
    <source>
        <dbReference type="Proteomes" id="UP000323011"/>
    </source>
</evidence>
<dbReference type="InterPro" id="IPR042214">
    <property type="entry name" value="TruD_catalytic"/>
</dbReference>
<accession>A0A5A8CUP3</accession>
<feature type="compositionally biased region" description="Low complexity" evidence="3">
    <location>
        <begin position="485"/>
        <end position="512"/>
    </location>
</feature>
<keyword evidence="6" id="KW-1185">Reference proteome</keyword>
<protein>
    <recommendedName>
        <fullName evidence="4">TRUD domain-containing protein</fullName>
    </recommendedName>
</protein>
<feature type="region of interest" description="Disordered" evidence="3">
    <location>
        <begin position="441"/>
        <end position="464"/>
    </location>
</feature>
<comment type="caution">
    <text evidence="5">The sequence shown here is derived from an EMBL/GenBank/DDBJ whole genome shotgun (WGS) entry which is preliminary data.</text>
</comment>
<organism evidence="5 6">
    <name type="scientific">Cafeteria roenbergensis</name>
    <name type="common">Marine flagellate</name>
    <dbReference type="NCBI Taxonomy" id="33653"/>
    <lineage>
        <taxon>Eukaryota</taxon>
        <taxon>Sar</taxon>
        <taxon>Stramenopiles</taxon>
        <taxon>Bigyra</taxon>
        <taxon>Opalozoa</taxon>
        <taxon>Bicosoecida</taxon>
        <taxon>Cafeteriaceae</taxon>
        <taxon>Cafeteria</taxon>
    </lineage>
</organism>
<feature type="region of interest" description="Disordered" evidence="3">
    <location>
        <begin position="643"/>
        <end position="662"/>
    </location>
</feature>
<dbReference type="PANTHER" id="PTHR13326">
    <property type="entry name" value="TRNA PSEUDOURIDINE SYNTHASE D"/>
    <property type="match status" value="1"/>
</dbReference>
<dbReference type="GO" id="GO:0005634">
    <property type="term" value="C:nucleus"/>
    <property type="evidence" value="ECO:0007669"/>
    <property type="project" value="TreeGrafter"/>
</dbReference>
<dbReference type="EMBL" id="VLTN01000003">
    <property type="protein sequence ID" value="KAA0156843.1"/>
    <property type="molecule type" value="Genomic_DNA"/>
</dbReference>
<evidence type="ECO:0000256" key="1">
    <source>
        <dbReference type="ARBA" id="ARBA00007953"/>
    </source>
</evidence>
<reference evidence="5 6" key="1">
    <citation type="submission" date="2019-07" db="EMBL/GenBank/DDBJ databases">
        <title>Genomes of Cafeteria roenbergensis.</title>
        <authorList>
            <person name="Fischer M.G."/>
            <person name="Hackl T."/>
            <person name="Roman M."/>
        </authorList>
    </citation>
    <scope>NUCLEOTIDE SEQUENCE [LARGE SCALE GENOMIC DNA]</scope>
    <source>
        <strain evidence="5 6">BVI</strain>
    </source>
</reference>
<comment type="similarity">
    <text evidence="1">Belongs to the pseudouridine synthase TruD family.</text>
</comment>
<feature type="region of interest" description="Disordered" evidence="3">
    <location>
        <begin position="929"/>
        <end position="963"/>
    </location>
</feature>
<keyword evidence="2" id="KW-0413">Isomerase</keyword>
<dbReference type="GO" id="GO:0001522">
    <property type="term" value="P:pseudouridine synthesis"/>
    <property type="evidence" value="ECO:0007669"/>
    <property type="project" value="InterPro"/>
</dbReference>
<dbReference type="InterPro" id="IPR011760">
    <property type="entry name" value="PsdUridine_synth_TruD_insert"/>
</dbReference>
<feature type="region of interest" description="Disordered" evidence="3">
    <location>
        <begin position="477"/>
        <end position="518"/>
    </location>
</feature>